<keyword evidence="5" id="KW-0735">Signal-anchor</keyword>
<dbReference type="InterPro" id="IPR006260">
    <property type="entry name" value="TonB/TolA_C"/>
</dbReference>
<keyword evidence="4 5" id="KW-0472">Membrane</keyword>
<accession>A0ABY6Q4M8</accession>
<keyword evidence="8" id="KW-1185">Reference proteome</keyword>
<dbReference type="Gene3D" id="3.30.1150.10">
    <property type="match status" value="1"/>
</dbReference>
<sequence length="206" mass="22546">MPATLRSIIGAVAAVPIALGLFYLMQSLIDTQFEQEDVKTRKIADIVVPDKVIETNLKEVLPEKVEDPDEPPPDMEPLDFDMDVDMNAANMAPTVAMNVSINASGLSSGDGEYLPIVKVAPIYPRRAQTRGITGFCIVTYTVTTTGAIRDPYVESETDCSPKGIFERASIKAAMKFKYKPRVVDGQAIEVAGVQNKFTYELEGGRR</sequence>
<evidence type="ECO:0000313" key="8">
    <source>
        <dbReference type="Proteomes" id="UP001317963"/>
    </source>
</evidence>
<keyword evidence="5" id="KW-0813">Transport</keyword>
<dbReference type="InterPro" id="IPR037682">
    <property type="entry name" value="TonB_C"/>
</dbReference>
<feature type="transmembrane region" description="Helical" evidence="5">
    <location>
        <begin position="7"/>
        <end position="25"/>
    </location>
</feature>
<dbReference type="PRINTS" id="PR01374">
    <property type="entry name" value="TONBPROTEIN"/>
</dbReference>
<dbReference type="Proteomes" id="UP001317963">
    <property type="component" value="Chromosome"/>
</dbReference>
<keyword evidence="5" id="KW-0653">Protein transport</keyword>
<dbReference type="NCBIfam" id="TIGR01352">
    <property type="entry name" value="tonB_Cterm"/>
    <property type="match status" value="1"/>
</dbReference>
<evidence type="ECO:0000313" key="7">
    <source>
        <dbReference type="EMBL" id="UZP73612.1"/>
    </source>
</evidence>
<gene>
    <name evidence="7" type="ORF">E0F26_02180</name>
</gene>
<feature type="domain" description="TonB C-terminal" evidence="6">
    <location>
        <begin position="108"/>
        <end position="206"/>
    </location>
</feature>
<proteinExistence type="inferred from homology"/>
<keyword evidence="5" id="KW-1003">Cell membrane</keyword>
<keyword evidence="2 5" id="KW-0812">Transmembrane</keyword>
<keyword evidence="3 5" id="KW-1133">Transmembrane helix</keyword>
<dbReference type="InterPro" id="IPR003538">
    <property type="entry name" value="TonB"/>
</dbReference>
<protein>
    <recommendedName>
        <fullName evidence="5">Protein TonB</fullName>
    </recommendedName>
</protein>
<evidence type="ECO:0000256" key="5">
    <source>
        <dbReference type="RuleBase" id="RU362123"/>
    </source>
</evidence>
<reference evidence="7 8" key="1">
    <citation type="submission" date="2019-02" db="EMBL/GenBank/DDBJ databases">
        <title>Halieaceae_genomes.</title>
        <authorList>
            <person name="Li S.-H."/>
        </authorList>
    </citation>
    <scope>NUCLEOTIDE SEQUENCE [LARGE SCALE GENOMIC DNA]</scope>
    <source>
        <strain evidence="7 8">JH123</strain>
    </source>
</reference>
<organism evidence="7 8">
    <name type="scientific">Candidatus Paraluminiphilus aquimaris</name>
    <dbReference type="NCBI Taxonomy" id="2518994"/>
    <lineage>
        <taxon>Bacteria</taxon>
        <taxon>Pseudomonadati</taxon>
        <taxon>Pseudomonadota</taxon>
        <taxon>Gammaproteobacteria</taxon>
        <taxon>Cellvibrionales</taxon>
        <taxon>Halieaceae</taxon>
        <taxon>Candidatus Paraluminiphilus</taxon>
    </lineage>
</organism>
<dbReference type="EMBL" id="CP036501">
    <property type="protein sequence ID" value="UZP73612.1"/>
    <property type="molecule type" value="Genomic_DNA"/>
</dbReference>
<evidence type="ECO:0000256" key="3">
    <source>
        <dbReference type="ARBA" id="ARBA00022989"/>
    </source>
</evidence>
<dbReference type="Pfam" id="PF03544">
    <property type="entry name" value="TonB_C"/>
    <property type="match status" value="1"/>
</dbReference>
<comment type="function">
    <text evidence="5">Interacts with outer membrane receptor proteins that carry out high-affinity binding and energy dependent uptake into the periplasmic space of specific substrates. It could act to transduce energy from the cytoplasmic membrane to specific energy-requiring processes in the outer membrane, resulting in the release into the periplasm of ligands bound by these outer membrane proteins.</text>
</comment>
<keyword evidence="5" id="KW-0997">Cell inner membrane</keyword>
<name>A0ABY6Q4M8_9GAMM</name>
<dbReference type="PROSITE" id="PS52015">
    <property type="entry name" value="TONB_CTD"/>
    <property type="match status" value="1"/>
</dbReference>
<dbReference type="SUPFAM" id="SSF74653">
    <property type="entry name" value="TolA/TonB C-terminal domain"/>
    <property type="match status" value="1"/>
</dbReference>
<evidence type="ECO:0000256" key="4">
    <source>
        <dbReference type="ARBA" id="ARBA00023136"/>
    </source>
</evidence>
<evidence type="ECO:0000259" key="6">
    <source>
        <dbReference type="PROSITE" id="PS52015"/>
    </source>
</evidence>
<evidence type="ECO:0000256" key="2">
    <source>
        <dbReference type="ARBA" id="ARBA00022692"/>
    </source>
</evidence>
<comment type="subcellular location">
    <subcellularLocation>
        <location evidence="5">Cell inner membrane</location>
        <topology evidence="5">Single-pass membrane protein</topology>
        <orientation evidence="5">Periplasmic side</orientation>
    </subcellularLocation>
    <subcellularLocation>
        <location evidence="1">Membrane</location>
        <topology evidence="1">Single-pass membrane protein</topology>
    </subcellularLocation>
</comment>
<comment type="similarity">
    <text evidence="5">Belongs to the TonB family.</text>
</comment>
<dbReference type="RefSeq" id="WP_279242409.1">
    <property type="nucleotide sequence ID" value="NZ_CP036501.1"/>
</dbReference>
<evidence type="ECO:0000256" key="1">
    <source>
        <dbReference type="ARBA" id="ARBA00004167"/>
    </source>
</evidence>